<sequence>MSHVCTYWRDVALGTPLLWNSIDVYSIRSIECVSRYLDRSRNCLLDVRFDIWGSDRFLNGEISGAKILPVVDIVVQHIHRWKTLLVLASNSTTTASILSTLAHLEAPSLERIRIVDDGGDIDDEPPSPSGVFQPRPGVFIGGAPRLAAVWVNNLRVLPPLTNVTTLHLHTPSYFSSAELNPSSLKSLTATCPSLSSLSIRGNFRGDWPHGGPVTIPSLRSLWFESGDTLASSFLATVSMPNLVSLWLDCPQYRVIQRIFNSTSRPNFPALKYLTLQGFDFYASTHYAKAFPTITALHLPFCNLFHITFLKETLIENDHSRWPNLDTIVFRSLRDTHAKKFSTVIDDMVRERHNSIHPIRRLLVDKDVLANLYSADSIGARTDLKVLSADSFDDPWWIMSHMDSGDQI</sequence>
<organism evidence="1 2">
    <name type="scientific">Asterophora parasitica</name>
    <dbReference type="NCBI Taxonomy" id="117018"/>
    <lineage>
        <taxon>Eukaryota</taxon>
        <taxon>Fungi</taxon>
        <taxon>Dikarya</taxon>
        <taxon>Basidiomycota</taxon>
        <taxon>Agaricomycotina</taxon>
        <taxon>Agaricomycetes</taxon>
        <taxon>Agaricomycetidae</taxon>
        <taxon>Agaricales</taxon>
        <taxon>Tricholomatineae</taxon>
        <taxon>Lyophyllaceae</taxon>
        <taxon>Asterophora</taxon>
    </lineage>
</organism>
<proteinExistence type="predicted"/>
<dbReference type="PANTHER" id="PTHR38926:SF5">
    <property type="entry name" value="F-BOX AND LEUCINE-RICH REPEAT PROTEIN 6"/>
    <property type="match status" value="1"/>
</dbReference>
<comment type="caution">
    <text evidence="1">The sequence shown here is derived from an EMBL/GenBank/DDBJ whole genome shotgun (WGS) entry which is preliminary data.</text>
</comment>
<reference evidence="1" key="1">
    <citation type="submission" date="2020-07" db="EMBL/GenBank/DDBJ databases">
        <authorList>
            <person name="Nieuwenhuis M."/>
            <person name="Van De Peppel L.J.J."/>
        </authorList>
    </citation>
    <scope>NUCLEOTIDE SEQUENCE</scope>
    <source>
        <strain evidence="1">AP01</strain>
        <tissue evidence="1">Mycelium</tissue>
    </source>
</reference>
<keyword evidence="2" id="KW-1185">Reference proteome</keyword>
<dbReference type="EMBL" id="JABCKV010000013">
    <property type="protein sequence ID" value="KAG5647088.1"/>
    <property type="molecule type" value="Genomic_DNA"/>
</dbReference>
<dbReference type="PANTHER" id="PTHR38926">
    <property type="entry name" value="F-BOX DOMAIN CONTAINING PROTEIN, EXPRESSED"/>
    <property type="match status" value="1"/>
</dbReference>
<dbReference type="AlphaFoldDB" id="A0A9P7GE91"/>
<dbReference type="Gene3D" id="3.80.10.10">
    <property type="entry name" value="Ribonuclease Inhibitor"/>
    <property type="match status" value="1"/>
</dbReference>
<evidence type="ECO:0008006" key="3">
    <source>
        <dbReference type="Google" id="ProtNLM"/>
    </source>
</evidence>
<accession>A0A9P7GE91</accession>
<evidence type="ECO:0000313" key="2">
    <source>
        <dbReference type="Proteomes" id="UP000775547"/>
    </source>
</evidence>
<dbReference type="Proteomes" id="UP000775547">
    <property type="component" value="Unassembled WGS sequence"/>
</dbReference>
<name>A0A9P7GE91_9AGAR</name>
<dbReference type="InterPro" id="IPR032675">
    <property type="entry name" value="LRR_dom_sf"/>
</dbReference>
<gene>
    <name evidence="1" type="ORF">DXG03_001458</name>
</gene>
<dbReference type="OrthoDB" id="3023006at2759"/>
<evidence type="ECO:0000313" key="1">
    <source>
        <dbReference type="EMBL" id="KAG5647088.1"/>
    </source>
</evidence>
<protein>
    <recommendedName>
        <fullName evidence="3">F-box domain-containing protein</fullName>
    </recommendedName>
</protein>
<dbReference type="SUPFAM" id="SSF52047">
    <property type="entry name" value="RNI-like"/>
    <property type="match status" value="1"/>
</dbReference>
<reference evidence="1" key="2">
    <citation type="submission" date="2021-10" db="EMBL/GenBank/DDBJ databases">
        <title>Phylogenomics reveals ancestral predisposition of the termite-cultivated fungus Termitomyces towards a domesticated lifestyle.</title>
        <authorList>
            <person name="Auxier B."/>
            <person name="Grum-Grzhimaylo A."/>
            <person name="Cardenas M.E."/>
            <person name="Lodge J.D."/>
            <person name="Laessoe T."/>
            <person name="Pedersen O."/>
            <person name="Smith M.E."/>
            <person name="Kuyper T.W."/>
            <person name="Franco-Molano E.A."/>
            <person name="Baroni T.J."/>
            <person name="Aanen D.K."/>
        </authorList>
    </citation>
    <scope>NUCLEOTIDE SEQUENCE</scope>
    <source>
        <strain evidence="1">AP01</strain>
        <tissue evidence="1">Mycelium</tissue>
    </source>
</reference>